<reference evidence="1" key="1">
    <citation type="submission" date="2019-05" db="EMBL/GenBank/DDBJ databases">
        <title>Annotation for the trematode Paragonimus heterotremus.</title>
        <authorList>
            <person name="Choi Y.-J."/>
        </authorList>
    </citation>
    <scope>NUCLEOTIDE SEQUENCE</scope>
    <source>
        <strain evidence="1">LC</strain>
    </source>
</reference>
<protein>
    <submittedName>
        <fullName evidence="1">Uncharacterized protein</fullName>
    </submittedName>
</protein>
<keyword evidence="2" id="KW-1185">Reference proteome</keyword>
<dbReference type="AlphaFoldDB" id="A0A8J4SKP4"/>
<name>A0A8J4SKP4_9TREM</name>
<proteinExistence type="predicted"/>
<accession>A0A8J4SKP4</accession>
<comment type="caution">
    <text evidence="1">The sequence shown here is derived from an EMBL/GenBank/DDBJ whole genome shotgun (WGS) entry which is preliminary data.</text>
</comment>
<dbReference type="EMBL" id="LUCH01012632">
    <property type="protein sequence ID" value="KAF5395477.1"/>
    <property type="molecule type" value="Genomic_DNA"/>
</dbReference>
<evidence type="ECO:0000313" key="2">
    <source>
        <dbReference type="Proteomes" id="UP000748531"/>
    </source>
</evidence>
<sequence>MTRCSSFCARRHSLLFSRSTCHRPVQSFKQSANEAARQSNNWLLKNRRRDLSYRSRKQNFVIDMASTCNPQLLKAETMSSDKGSSVTIQKLLRRSSTYVLFHLFHTT</sequence>
<dbReference type="Proteomes" id="UP000748531">
    <property type="component" value="Unassembled WGS sequence"/>
</dbReference>
<gene>
    <name evidence="1" type="ORF">PHET_12133</name>
</gene>
<evidence type="ECO:0000313" key="1">
    <source>
        <dbReference type="EMBL" id="KAF5395477.1"/>
    </source>
</evidence>
<organism evidence="1 2">
    <name type="scientific">Paragonimus heterotremus</name>
    <dbReference type="NCBI Taxonomy" id="100268"/>
    <lineage>
        <taxon>Eukaryota</taxon>
        <taxon>Metazoa</taxon>
        <taxon>Spiralia</taxon>
        <taxon>Lophotrochozoa</taxon>
        <taxon>Platyhelminthes</taxon>
        <taxon>Trematoda</taxon>
        <taxon>Digenea</taxon>
        <taxon>Plagiorchiida</taxon>
        <taxon>Troglotremata</taxon>
        <taxon>Troglotrematidae</taxon>
        <taxon>Paragonimus</taxon>
    </lineage>
</organism>